<dbReference type="Gene3D" id="3.20.20.70">
    <property type="entry name" value="Aldolase class I"/>
    <property type="match status" value="1"/>
</dbReference>
<reference evidence="1 2" key="1">
    <citation type="submission" date="2017-11" db="EMBL/GenBank/DDBJ databases">
        <title>Genome-resolved metagenomics identifies genetic mobility, metabolic interactions, and unexpected diversity in perchlorate-reducing communities.</title>
        <authorList>
            <person name="Barnum T.P."/>
            <person name="Figueroa I.A."/>
            <person name="Carlstrom C.I."/>
            <person name="Lucas L.N."/>
            <person name="Engelbrektson A.L."/>
            <person name="Coates J.D."/>
        </authorList>
    </citation>
    <scope>NUCLEOTIDE SEQUENCE [LARGE SCALE GENOMIC DNA]</scope>
    <source>
        <strain evidence="1">BM706</strain>
    </source>
</reference>
<organism evidence="1 2">
    <name type="scientific">Muiribacterium halophilum</name>
    <dbReference type="NCBI Taxonomy" id="2053465"/>
    <lineage>
        <taxon>Bacteria</taxon>
        <taxon>Candidatus Muiribacteriota</taxon>
        <taxon>Candidatus Muiribacteriia</taxon>
        <taxon>Candidatus Muiribacteriales</taxon>
        <taxon>Candidatus Muiribacteriaceae</taxon>
        <taxon>Candidatus Muiribacterium</taxon>
    </lineage>
</organism>
<gene>
    <name evidence="1" type="ORF">C0601_01425</name>
</gene>
<protein>
    <recommendedName>
        <fullName evidence="3">Radical SAM core domain-containing protein</fullName>
    </recommendedName>
</protein>
<dbReference type="InterPro" id="IPR013785">
    <property type="entry name" value="Aldolase_TIM"/>
</dbReference>
<name>A0A2N5ZLR0_MUIH1</name>
<dbReference type="InterPro" id="IPR058240">
    <property type="entry name" value="rSAM_sf"/>
</dbReference>
<evidence type="ECO:0000313" key="1">
    <source>
        <dbReference type="EMBL" id="PLX19543.1"/>
    </source>
</evidence>
<dbReference type="Proteomes" id="UP000234857">
    <property type="component" value="Unassembled WGS sequence"/>
</dbReference>
<proteinExistence type="predicted"/>
<dbReference type="EMBL" id="PKTG01000025">
    <property type="protein sequence ID" value="PLX19543.1"/>
    <property type="molecule type" value="Genomic_DNA"/>
</dbReference>
<accession>A0A2N5ZLR0</accession>
<comment type="caution">
    <text evidence="1">The sequence shown here is derived from an EMBL/GenBank/DDBJ whole genome shotgun (WGS) entry which is preliminary data.</text>
</comment>
<dbReference type="AlphaFoldDB" id="A0A2N5ZLR0"/>
<evidence type="ECO:0008006" key="3">
    <source>
        <dbReference type="Google" id="ProtNLM"/>
    </source>
</evidence>
<sequence>MFIDNIVIHTNGLLLNNENRRAILDISDQKVLPHPNDLFISLDSVDEKSYRNIRKGGDLSTVIENIKKLIEERQKRDQFGPNIIFQMIIQEKNQGQSEKFFKRIKDIHSKLSDKRLDIRFTKDNEPWRVESDTVYFRNLEGKPWEKEINMGFFERELKSLQKRGIIKS</sequence>
<evidence type="ECO:0000313" key="2">
    <source>
        <dbReference type="Proteomes" id="UP000234857"/>
    </source>
</evidence>
<dbReference type="SUPFAM" id="SSF102114">
    <property type="entry name" value="Radical SAM enzymes"/>
    <property type="match status" value="1"/>
</dbReference>